<comment type="caution">
    <text evidence="1">The sequence shown here is derived from an EMBL/GenBank/DDBJ whole genome shotgun (WGS) entry which is preliminary data.</text>
</comment>
<accession>A0A4R6VH84</accession>
<name>A0A4R6VH84_9PAST</name>
<dbReference type="SUPFAM" id="SSF75169">
    <property type="entry name" value="DsrEFH-like"/>
    <property type="match status" value="1"/>
</dbReference>
<dbReference type="InterPro" id="IPR007215">
    <property type="entry name" value="Sulphur_relay_TusB/DsrH"/>
</dbReference>
<organism evidence="1 2">
    <name type="scientific">Mesocricetibacter intestinalis</name>
    <dbReference type="NCBI Taxonomy" id="1521930"/>
    <lineage>
        <taxon>Bacteria</taxon>
        <taxon>Pseudomonadati</taxon>
        <taxon>Pseudomonadota</taxon>
        <taxon>Gammaproteobacteria</taxon>
        <taxon>Pasteurellales</taxon>
        <taxon>Pasteurellaceae</taxon>
        <taxon>Mesocricetibacter</taxon>
    </lineage>
</organism>
<dbReference type="InterPro" id="IPR027396">
    <property type="entry name" value="DsrEFH-like"/>
</dbReference>
<keyword evidence="2" id="KW-1185">Reference proteome</keyword>
<dbReference type="Gene3D" id="3.40.1260.10">
    <property type="entry name" value="DsrEFH-like"/>
    <property type="match status" value="1"/>
</dbReference>
<evidence type="ECO:0000313" key="1">
    <source>
        <dbReference type="EMBL" id="TDQ57578.1"/>
    </source>
</evidence>
<dbReference type="EMBL" id="SNYQ01000004">
    <property type="protein sequence ID" value="TDQ57578.1"/>
    <property type="molecule type" value="Genomic_DNA"/>
</dbReference>
<proteinExistence type="predicted"/>
<protein>
    <submittedName>
        <fullName evidence="1">tRNA 2-thiouridine synthesizing protein B</fullName>
    </submittedName>
</protein>
<reference evidence="1 2" key="1">
    <citation type="submission" date="2019-03" db="EMBL/GenBank/DDBJ databases">
        <title>Genomic Encyclopedia of Type Strains, Phase IV (KMG-IV): sequencing the most valuable type-strain genomes for metagenomic binning, comparative biology and taxonomic classification.</title>
        <authorList>
            <person name="Goeker M."/>
        </authorList>
    </citation>
    <scope>NUCLEOTIDE SEQUENCE [LARGE SCALE GENOMIC DNA]</scope>
    <source>
        <strain evidence="1 2">DSM 28403</strain>
    </source>
</reference>
<evidence type="ECO:0000313" key="2">
    <source>
        <dbReference type="Proteomes" id="UP000295657"/>
    </source>
</evidence>
<dbReference type="OrthoDB" id="7064722at2"/>
<sequence>MLYTFSRADYPPHLLTDCLNARGENDALLLWQDGVLLALKYPELFSHCYILAEDVAARNLLPLLPPSAKSRLISIEEMVLLTERYFPQLAY</sequence>
<dbReference type="Proteomes" id="UP000295657">
    <property type="component" value="Unassembled WGS sequence"/>
</dbReference>
<dbReference type="GO" id="GO:0005737">
    <property type="term" value="C:cytoplasm"/>
    <property type="evidence" value="ECO:0007669"/>
    <property type="project" value="InterPro"/>
</dbReference>
<gene>
    <name evidence="1" type="ORF">EDC45_1225</name>
</gene>
<dbReference type="Pfam" id="PF04077">
    <property type="entry name" value="DsrH"/>
    <property type="match status" value="1"/>
</dbReference>
<dbReference type="GO" id="GO:0002143">
    <property type="term" value="P:tRNA wobble position uridine thiolation"/>
    <property type="evidence" value="ECO:0007669"/>
    <property type="project" value="InterPro"/>
</dbReference>
<dbReference type="RefSeq" id="WP_133544529.1">
    <property type="nucleotide sequence ID" value="NZ_SNYQ01000004.1"/>
</dbReference>
<dbReference type="AlphaFoldDB" id="A0A4R6VH84"/>